<evidence type="ECO:0000313" key="3">
    <source>
        <dbReference type="Proteomes" id="UP000294360"/>
    </source>
</evidence>
<sequence length="58" mass="6396">MIRAYGRDSDFCFKTSTEAGPSFGKKLQPPALSSADANKVIPPNRKPNMNFAPLHLFD</sequence>
<protein>
    <submittedName>
        <fullName evidence="2">Uncharacterized protein</fullName>
    </submittedName>
</protein>
<dbReference type="EMBL" id="LR536450">
    <property type="protein sequence ID" value="VFU07035.1"/>
    <property type="molecule type" value="Genomic_DNA"/>
</dbReference>
<dbReference type="Proteomes" id="UP000294360">
    <property type="component" value="Chromosome"/>
</dbReference>
<feature type="region of interest" description="Disordered" evidence="1">
    <location>
        <begin position="1"/>
        <end position="46"/>
    </location>
</feature>
<proteinExistence type="predicted"/>
<accession>A0A4U8YUX8</accession>
<name>A0A4U8YUX8_METTU</name>
<evidence type="ECO:0000256" key="1">
    <source>
        <dbReference type="SAM" id="MobiDB-lite"/>
    </source>
</evidence>
<gene>
    <name evidence="2" type="ORF">MTUNDRAET4_0142</name>
</gene>
<feature type="compositionally biased region" description="Basic and acidic residues" evidence="1">
    <location>
        <begin position="1"/>
        <end position="11"/>
    </location>
</feature>
<dbReference type="KEGG" id="mtun:MTUNDRAET4_0142"/>
<dbReference type="AlphaFoldDB" id="A0A4U8YUX8"/>
<evidence type="ECO:0000313" key="2">
    <source>
        <dbReference type="EMBL" id="VFU07035.1"/>
    </source>
</evidence>
<organism evidence="2 3">
    <name type="scientific">Methylocella tundrae</name>
    <dbReference type="NCBI Taxonomy" id="227605"/>
    <lineage>
        <taxon>Bacteria</taxon>
        <taxon>Pseudomonadati</taxon>
        <taxon>Pseudomonadota</taxon>
        <taxon>Alphaproteobacteria</taxon>
        <taxon>Hyphomicrobiales</taxon>
        <taxon>Beijerinckiaceae</taxon>
        <taxon>Methylocella</taxon>
    </lineage>
</organism>
<reference evidence="2 3" key="1">
    <citation type="submission" date="2019-03" db="EMBL/GenBank/DDBJ databases">
        <authorList>
            <person name="Kox A.R. M."/>
        </authorList>
    </citation>
    <scope>NUCLEOTIDE SEQUENCE [LARGE SCALE GENOMIC DNA]</scope>
    <source>
        <strain evidence="2">MTUNDRAET4 annotated genome</strain>
    </source>
</reference>